<proteinExistence type="predicted"/>
<dbReference type="GO" id="GO:0008170">
    <property type="term" value="F:N-methyltransferase activity"/>
    <property type="evidence" value="ECO:0007669"/>
    <property type="project" value="InterPro"/>
</dbReference>
<dbReference type="PIRSF" id="PIRSF036758">
    <property type="entry name" value="Aden_M_ParB"/>
    <property type="match status" value="1"/>
</dbReference>
<dbReference type="AlphaFoldDB" id="A0A644U604"/>
<dbReference type="EMBL" id="VSSQ01000080">
    <property type="protein sequence ID" value="MPL74417.1"/>
    <property type="molecule type" value="Genomic_DNA"/>
</dbReference>
<evidence type="ECO:0000313" key="5">
    <source>
        <dbReference type="EMBL" id="MPL74417.1"/>
    </source>
</evidence>
<dbReference type="Gene3D" id="3.40.50.150">
    <property type="entry name" value="Vaccinia Virus protein VP39"/>
    <property type="match status" value="1"/>
</dbReference>
<dbReference type="Pfam" id="PF01555">
    <property type="entry name" value="N6_N4_Mtase"/>
    <property type="match status" value="1"/>
</dbReference>
<dbReference type="InterPro" id="IPR001091">
    <property type="entry name" value="RM_Methyltransferase"/>
</dbReference>
<dbReference type="GO" id="GO:0003677">
    <property type="term" value="F:DNA binding"/>
    <property type="evidence" value="ECO:0007669"/>
    <property type="project" value="InterPro"/>
</dbReference>
<evidence type="ECO:0000313" key="4">
    <source>
        <dbReference type="EMBL" id="MPL74356.1"/>
    </source>
</evidence>
<dbReference type="PRINTS" id="PR00508">
    <property type="entry name" value="S21N4MTFRASE"/>
</dbReference>
<organism evidence="4">
    <name type="scientific">bioreactor metagenome</name>
    <dbReference type="NCBI Taxonomy" id="1076179"/>
    <lineage>
        <taxon>unclassified sequences</taxon>
        <taxon>metagenomes</taxon>
        <taxon>ecological metagenomes</taxon>
    </lineage>
</organism>
<keyword evidence="2" id="KW-0808">Transferase</keyword>
<evidence type="ECO:0000259" key="3">
    <source>
        <dbReference type="Pfam" id="PF01555"/>
    </source>
</evidence>
<gene>
    <name evidence="4" type="ORF">SDC9_20167</name>
    <name evidence="5" type="ORF">SDC9_20228</name>
</gene>
<dbReference type="EMBL" id="VSSQ01000080">
    <property type="protein sequence ID" value="MPL74356.1"/>
    <property type="molecule type" value="Genomic_DNA"/>
</dbReference>
<keyword evidence="1" id="KW-0489">Methyltransferase</keyword>
<dbReference type="SUPFAM" id="SSF53335">
    <property type="entry name" value="S-adenosyl-L-methionine-dependent methyltransferases"/>
    <property type="match status" value="1"/>
</dbReference>
<protein>
    <recommendedName>
        <fullName evidence="3">DNA methylase N-4/N-6 domain-containing protein</fullName>
    </recommendedName>
</protein>
<accession>A0A644U604</accession>
<feature type="domain" description="DNA methylase N-4/N-6" evidence="3">
    <location>
        <begin position="211"/>
        <end position="406"/>
    </location>
</feature>
<dbReference type="GO" id="GO:0032259">
    <property type="term" value="P:methylation"/>
    <property type="evidence" value="ECO:0007669"/>
    <property type="project" value="UniProtKB-KW"/>
</dbReference>
<sequence>MERTIRVFNLGNLPVCDFEEFYDLQEDFKIYDPELNKKLQNLIISRGFKYSFLVWIDETGKKWIIDAHQRKKALAELRSQGYDIPAIPYESIYAEDKRDAVAEIAAQNSIFAQKNPDTILFDKYEISDDDLSIFNLDMSPINMDFSNMLSDEPELKAEQDDYEEPEDLQTDIELGDIIEFSLGNLKHRLLCGDSTSSEDVNKLLAGAKPMLMVTDPPYGVNYDPSWRAKVGGKIKSVSKVTNDDNPSWFNAYVLFPGNVVYIWHGALFTHVFATDIEEAGFSLVSQIIWNKNTCAMSRGDIHWKHESCWYGVKKGQRHNWQGARNVMSVWDIQNLSSKSVREREGVSGHGTQKPIECMARPIMNNSAINDSVYDPFIGSGTTMVASHQLHRNCYAMEITPKHCQMVIDRMKRFDSNIIVTINGQEYNGNI</sequence>
<evidence type="ECO:0000256" key="1">
    <source>
        <dbReference type="ARBA" id="ARBA00022603"/>
    </source>
</evidence>
<evidence type="ECO:0000256" key="2">
    <source>
        <dbReference type="ARBA" id="ARBA00022679"/>
    </source>
</evidence>
<comment type="caution">
    <text evidence="4">The sequence shown here is derived from an EMBL/GenBank/DDBJ whole genome shotgun (WGS) entry which is preliminary data.</text>
</comment>
<name>A0A644U604_9ZZZZ</name>
<dbReference type="InterPro" id="IPR029063">
    <property type="entry name" value="SAM-dependent_MTases_sf"/>
</dbReference>
<dbReference type="InterPro" id="IPR002941">
    <property type="entry name" value="DNA_methylase_N4/N6"/>
</dbReference>
<reference evidence="4" key="1">
    <citation type="submission" date="2019-08" db="EMBL/GenBank/DDBJ databases">
        <authorList>
            <person name="Kucharzyk K."/>
            <person name="Murdoch R.W."/>
            <person name="Higgins S."/>
            <person name="Loffler F."/>
        </authorList>
    </citation>
    <scope>NUCLEOTIDE SEQUENCE</scope>
</reference>
<dbReference type="InterPro" id="IPR015840">
    <property type="entry name" value="DNA_MeTrfase_ParB"/>
</dbReference>